<dbReference type="InterPro" id="IPR029787">
    <property type="entry name" value="Nucleotide_cyclase"/>
</dbReference>
<dbReference type="AlphaFoldDB" id="A0A1T4VWY9"/>
<proteinExistence type="predicted"/>
<keyword evidence="6" id="KW-1185">Reference proteome</keyword>
<name>A0A1T4VWY9_9BACT</name>
<dbReference type="PROSITE" id="PS50883">
    <property type="entry name" value="EAL"/>
    <property type="match status" value="1"/>
</dbReference>
<comment type="caution">
    <text evidence="1">Lacks conserved residue(s) required for the propagation of feature annotation.</text>
</comment>
<evidence type="ECO:0000313" key="5">
    <source>
        <dbReference type="EMBL" id="SKA69419.1"/>
    </source>
</evidence>
<dbReference type="SUPFAM" id="SSF141868">
    <property type="entry name" value="EAL domain-like"/>
    <property type="match status" value="1"/>
</dbReference>
<dbReference type="SMART" id="SM00267">
    <property type="entry name" value="GGDEF"/>
    <property type="match status" value="1"/>
</dbReference>
<dbReference type="InterPro" id="IPR011006">
    <property type="entry name" value="CheY-like_superfamily"/>
</dbReference>
<dbReference type="SMART" id="SM00052">
    <property type="entry name" value="EAL"/>
    <property type="match status" value="1"/>
</dbReference>
<evidence type="ECO:0000259" key="3">
    <source>
        <dbReference type="PROSITE" id="PS50883"/>
    </source>
</evidence>
<protein>
    <submittedName>
        <fullName evidence="5">Diguanylate cyclase (GGDEF) domain-containing protein</fullName>
    </submittedName>
</protein>
<feature type="domain" description="GGDEF" evidence="4">
    <location>
        <begin position="347"/>
        <end position="480"/>
    </location>
</feature>
<dbReference type="PROSITE" id="PS50887">
    <property type="entry name" value="GGDEF"/>
    <property type="match status" value="1"/>
</dbReference>
<gene>
    <name evidence="5" type="ORF">SAMN02745702_01125</name>
</gene>
<dbReference type="Pfam" id="PF00563">
    <property type="entry name" value="EAL"/>
    <property type="match status" value="1"/>
</dbReference>
<dbReference type="Pfam" id="PF00990">
    <property type="entry name" value="GGDEF"/>
    <property type="match status" value="1"/>
</dbReference>
<dbReference type="PANTHER" id="PTHR33121">
    <property type="entry name" value="CYCLIC DI-GMP PHOSPHODIESTERASE PDEF"/>
    <property type="match status" value="1"/>
</dbReference>
<dbReference type="CDD" id="cd01949">
    <property type="entry name" value="GGDEF"/>
    <property type="match status" value="1"/>
</dbReference>
<dbReference type="STRING" id="1121442.SAMN02745702_01125"/>
<dbReference type="RefSeq" id="WP_159445926.1">
    <property type="nucleotide sequence ID" value="NZ_FUYA01000003.1"/>
</dbReference>
<dbReference type="NCBIfam" id="TIGR00254">
    <property type="entry name" value="GGDEF"/>
    <property type="match status" value="1"/>
</dbReference>
<dbReference type="Gene3D" id="3.40.50.2300">
    <property type="match status" value="1"/>
</dbReference>
<evidence type="ECO:0000259" key="4">
    <source>
        <dbReference type="PROSITE" id="PS50887"/>
    </source>
</evidence>
<dbReference type="Gene3D" id="3.20.20.450">
    <property type="entry name" value="EAL domain"/>
    <property type="match status" value="1"/>
</dbReference>
<dbReference type="CDD" id="cd01948">
    <property type="entry name" value="EAL"/>
    <property type="match status" value="1"/>
</dbReference>
<sequence length="752" mass="84936">MSSADFLLIFDDDRASFDAVESVLSEIKIDFSTESNPVQAIHTLHEYTQVPKLIIICCHTIASPGFALCEKIQSLDHDAPPVLFIIPEHDENTVLKCFEAGATDCIVLPRNKEELHARISTHLKHRSNSLFCSLYTEHVQEVLDKRTNDFLQDRNFYDYLNDLLNNSIGRRSFAEVLQEGLDKLLKLHWMPENCRAKLFTYNADCALFGECCSSGEWTAENSIAPEFLCREPSSVPPKTLCLTNTDSAAHDTPQLDLLCRRLHISIVHESKTDAFLYLEFPREHSFSTMEHCYLVSVTNTLGSIFRHKSAEANLHRQLYFDSLTRLPNRKSLEDRLAEILQEQWPASSVALCFFDLQKFNMINDSFGRKEGDRILQSVARRLSALKRSNVLITRLGSDTFGALLTGLEFEREARHFVKTVQQLFDQPFRSRYMPNLYLSCVASIAFAERDCQPNELIQDAEAALTVAKNLGPRSCVTFNEGMHAQAQKNLRTLNQLQKAIESKQFTVHYQPIVHSPTTTIAGAEALVRWNHPKHGLLLPGAFIPVAETSKLIVPIGEFVFRQACLDYPRLKELAGSPDNFTLNVNLAAAQLNDLRLSRKIVDILHETQREPQDIKLEVTETDTARDPQKAARTLHALREIGLKIALDDFGTGYSSLSRLIDLPLDTLKVDKCFVSELNNNAQKRRLVDLIISTGEQLGLNVIAEGVENKTQVTALFNMRCTFIQGFYYSRPVAVPQFGILNCTNVPPEPAHC</sequence>
<dbReference type="EMBL" id="FUYA01000003">
    <property type="protein sequence ID" value="SKA69419.1"/>
    <property type="molecule type" value="Genomic_DNA"/>
</dbReference>
<dbReference type="InterPro" id="IPR000160">
    <property type="entry name" value="GGDEF_dom"/>
</dbReference>
<evidence type="ECO:0000259" key="2">
    <source>
        <dbReference type="PROSITE" id="PS50110"/>
    </source>
</evidence>
<dbReference type="GO" id="GO:0000160">
    <property type="term" value="P:phosphorelay signal transduction system"/>
    <property type="evidence" value="ECO:0007669"/>
    <property type="project" value="InterPro"/>
</dbReference>
<dbReference type="InterPro" id="IPR001789">
    <property type="entry name" value="Sig_transdc_resp-reg_receiver"/>
</dbReference>
<accession>A0A1T4VWY9</accession>
<dbReference type="SUPFAM" id="SSF52172">
    <property type="entry name" value="CheY-like"/>
    <property type="match status" value="1"/>
</dbReference>
<dbReference type="OrthoDB" id="7673416at2"/>
<dbReference type="Pfam" id="PF00072">
    <property type="entry name" value="Response_reg"/>
    <property type="match status" value="1"/>
</dbReference>
<dbReference type="InterPro" id="IPR050706">
    <property type="entry name" value="Cyclic-di-GMP_PDE-like"/>
</dbReference>
<feature type="domain" description="EAL" evidence="3">
    <location>
        <begin position="489"/>
        <end position="745"/>
    </location>
</feature>
<dbReference type="CDD" id="cd00156">
    <property type="entry name" value="REC"/>
    <property type="match status" value="1"/>
</dbReference>
<dbReference type="InterPro" id="IPR035919">
    <property type="entry name" value="EAL_sf"/>
</dbReference>
<dbReference type="InterPro" id="IPR001633">
    <property type="entry name" value="EAL_dom"/>
</dbReference>
<dbReference type="PROSITE" id="PS50110">
    <property type="entry name" value="RESPONSE_REGULATORY"/>
    <property type="match status" value="1"/>
</dbReference>
<dbReference type="SUPFAM" id="SSF55073">
    <property type="entry name" value="Nucleotide cyclase"/>
    <property type="match status" value="1"/>
</dbReference>
<evidence type="ECO:0000256" key="1">
    <source>
        <dbReference type="PROSITE-ProRule" id="PRU00169"/>
    </source>
</evidence>
<reference evidence="5 6" key="1">
    <citation type="submission" date="2017-02" db="EMBL/GenBank/DDBJ databases">
        <authorList>
            <person name="Peterson S.W."/>
        </authorList>
    </citation>
    <scope>NUCLEOTIDE SEQUENCE [LARGE SCALE GENOMIC DNA]</scope>
    <source>
        <strain evidence="5 6">DSM 18034</strain>
    </source>
</reference>
<dbReference type="GO" id="GO:0071111">
    <property type="term" value="F:cyclic-guanylate-specific phosphodiesterase activity"/>
    <property type="evidence" value="ECO:0007669"/>
    <property type="project" value="InterPro"/>
</dbReference>
<evidence type="ECO:0000313" key="6">
    <source>
        <dbReference type="Proteomes" id="UP000189733"/>
    </source>
</evidence>
<dbReference type="Gene3D" id="3.30.70.270">
    <property type="match status" value="1"/>
</dbReference>
<dbReference type="Proteomes" id="UP000189733">
    <property type="component" value="Unassembled WGS sequence"/>
</dbReference>
<dbReference type="PANTHER" id="PTHR33121:SF79">
    <property type="entry name" value="CYCLIC DI-GMP PHOSPHODIESTERASE PDED-RELATED"/>
    <property type="match status" value="1"/>
</dbReference>
<feature type="domain" description="Response regulatory" evidence="2">
    <location>
        <begin position="6"/>
        <end position="123"/>
    </location>
</feature>
<dbReference type="InterPro" id="IPR043128">
    <property type="entry name" value="Rev_trsase/Diguanyl_cyclase"/>
</dbReference>
<organism evidence="5 6">
    <name type="scientific">Desulfobaculum bizertense DSM 18034</name>
    <dbReference type="NCBI Taxonomy" id="1121442"/>
    <lineage>
        <taxon>Bacteria</taxon>
        <taxon>Pseudomonadati</taxon>
        <taxon>Thermodesulfobacteriota</taxon>
        <taxon>Desulfovibrionia</taxon>
        <taxon>Desulfovibrionales</taxon>
        <taxon>Desulfovibrionaceae</taxon>
        <taxon>Desulfobaculum</taxon>
    </lineage>
</organism>